<accession>A0A386WUL1</accession>
<name>A0A386WUL1_9ACTN</name>
<organism evidence="1 2">
    <name type="scientific">Micromonospora tulbaghiae</name>
    <dbReference type="NCBI Taxonomy" id="479978"/>
    <lineage>
        <taxon>Bacteria</taxon>
        <taxon>Bacillati</taxon>
        <taxon>Actinomycetota</taxon>
        <taxon>Actinomycetes</taxon>
        <taxon>Micromonosporales</taxon>
        <taxon>Micromonosporaceae</taxon>
        <taxon>Micromonospora</taxon>
    </lineage>
</organism>
<sequence length="86" mass="9640">MTRRPHTPIRPIWLCRACGHPWPCGDAKLALLSEYERSMVSLFVYLAGAMGDAADDLAKLRAEVPSPGEVFDRFLGWPKLREGERG</sequence>
<evidence type="ECO:0000313" key="1">
    <source>
        <dbReference type="EMBL" id="AYF32157.1"/>
    </source>
</evidence>
<dbReference type="KEGG" id="mtua:CSH63_32905"/>
<dbReference type="EMBL" id="CP024087">
    <property type="protein sequence ID" value="AYF32157.1"/>
    <property type="molecule type" value="Genomic_DNA"/>
</dbReference>
<evidence type="ECO:0000313" key="2">
    <source>
        <dbReference type="Proteomes" id="UP000267804"/>
    </source>
</evidence>
<protein>
    <recommendedName>
        <fullName evidence="3">Flavin reductase</fullName>
    </recommendedName>
</protein>
<gene>
    <name evidence="1" type="ORF">CSH63_32905</name>
</gene>
<proteinExistence type="predicted"/>
<reference evidence="1 2" key="1">
    <citation type="submission" date="2017-10" db="EMBL/GenBank/DDBJ databases">
        <title>Integration of genomic and chemical information greatly accelerates assignment of the full stereostructure of myelolactone, a potent inhibitor of myeloma from a marine-derived Micromonospora.</title>
        <authorList>
            <person name="Kim M.C."/>
            <person name="Machado H."/>
            <person name="Jensen P.R."/>
            <person name="Fenical W."/>
        </authorList>
    </citation>
    <scope>NUCLEOTIDE SEQUENCE [LARGE SCALE GENOMIC DNA]</scope>
    <source>
        <strain evidence="1 2">CNY-010</strain>
    </source>
</reference>
<dbReference type="Proteomes" id="UP000267804">
    <property type="component" value="Chromosome"/>
</dbReference>
<evidence type="ECO:0008006" key="3">
    <source>
        <dbReference type="Google" id="ProtNLM"/>
    </source>
</evidence>
<dbReference type="AlphaFoldDB" id="A0A386WUL1"/>